<dbReference type="EMBL" id="JANJYI010000007">
    <property type="protein sequence ID" value="KAK2641424.1"/>
    <property type="molecule type" value="Genomic_DNA"/>
</dbReference>
<dbReference type="PANTHER" id="PTHR31973:SF189">
    <property type="entry name" value="TRANSPOSASE, MUDR, PLANT, MULE TRANSPOSASE DOMAIN PROTEIN-RELATED"/>
    <property type="match status" value="1"/>
</dbReference>
<evidence type="ECO:0000313" key="4">
    <source>
        <dbReference type="Proteomes" id="UP001280121"/>
    </source>
</evidence>
<dbReference type="InterPro" id="IPR018289">
    <property type="entry name" value="MULE_transposase_dom"/>
</dbReference>
<name>A0AAD9TSI1_9ROSI</name>
<feature type="domain" description="MULE transposase" evidence="2">
    <location>
        <begin position="149"/>
        <end position="185"/>
    </location>
</feature>
<comment type="caution">
    <text evidence="3">The sequence shown here is derived from an EMBL/GenBank/DDBJ whole genome shotgun (WGS) entry which is preliminary data.</text>
</comment>
<accession>A0AAD9TSI1</accession>
<dbReference type="PANTHER" id="PTHR31973">
    <property type="entry name" value="POLYPROTEIN, PUTATIVE-RELATED"/>
    <property type="match status" value="1"/>
</dbReference>
<sequence length="223" mass="23986">MVQLLILACLGGDNGDGVGLSGDNWEGEGLGANNRNIVGLGADNGDGEGLGCVGLSGDNWEGEGLGADNEDGEGLGADNGDGEGLGGDNGDDKTTFMIKTLVEQHECRRVCNNKEAKVKWISSKFESIVKSNPSINVKVLADLLLDKFNVHQCFMSDRQKGLIKAMAKHFPTVSKRFCARHIYANFRGSYYGDNFKKLLWSASSSTNIDEFNVALKDIGEIMM</sequence>
<evidence type="ECO:0000259" key="2">
    <source>
        <dbReference type="Pfam" id="PF10551"/>
    </source>
</evidence>
<evidence type="ECO:0000256" key="1">
    <source>
        <dbReference type="SAM" id="MobiDB-lite"/>
    </source>
</evidence>
<dbReference type="AlphaFoldDB" id="A0AAD9TSI1"/>
<organism evidence="3 4">
    <name type="scientific">Dipteronia dyeriana</name>
    <dbReference type="NCBI Taxonomy" id="168575"/>
    <lineage>
        <taxon>Eukaryota</taxon>
        <taxon>Viridiplantae</taxon>
        <taxon>Streptophyta</taxon>
        <taxon>Embryophyta</taxon>
        <taxon>Tracheophyta</taxon>
        <taxon>Spermatophyta</taxon>
        <taxon>Magnoliopsida</taxon>
        <taxon>eudicotyledons</taxon>
        <taxon>Gunneridae</taxon>
        <taxon>Pentapetalae</taxon>
        <taxon>rosids</taxon>
        <taxon>malvids</taxon>
        <taxon>Sapindales</taxon>
        <taxon>Sapindaceae</taxon>
        <taxon>Hippocastanoideae</taxon>
        <taxon>Acereae</taxon>
        <taxon>Dipteronia</taxon>
    </lineage>
</organism>
<reference evidence="3" key="1">
    <citation type="journal article" date="2023" name="Plant J.">
        <title>Genome sequences and population genomics provide insights into the demographic history, inbreeding, and mutation load of two 'living fossil' tree species of Dipteronia.</title>
        <authorList>
            <person name="Feng Y."/>
            <person name="Comes H.P."/>
            <person name="Chen J."/>
            <person name="Zhu S."/>
            <person name="Lu R."/>
            <person name="Zhang X."/>
            <person name="Li P."/>
            <person name="Qiu J."/>
            <person name="Olsen K.M."/>
            <person name="Qiu Y."/>
        </authorList>
    </citation>
    <scope>NUCLEOTIDE SEQUENCE</scope>
    <source>
        <strain evidence="3">KIB01</strain>
    </source>
</reference>
<evidence type="ECO:0000313" key="3">
    <source>
        <dbReference type="EMBL" id="KAK2641424.1"/>
    </source>
</evidence>
<feature type="compositionally biased region" description="Gly residues" evidence="1">
    <location>
        <begin position="74"/>
        <end position="88"/>
    </location>
</feature>
<feature type="region of interest" description="Disordered" evidence="1">
    <location>
        <begin position="63"/>
        <end position="89"/>
    </location>
</feature>
<keyword evidence="4" id="KW-1185">Reference proteome</keyword>
<proteinExistence type="predicted"/>
<dbReference type="Pfam" id="PF10551">
    <property type="entry name" value="MULE"/>
    <property type="match status" value="1"/>
</dbReference>
<gene>
    <name evidence="3" type="ORF">Ddye_023187</name>
</gene>
<dbReference type="Proteomes" id="UP001280121">
    <property type="component" value="Unassembled WGS sequence"/>
</dbReference>
<protein>
    <recommendedName>
        <fullName evidence="2">MULE transposase domain-containing protein</fullName>
    </recommendedName>
</protein>